<gene>
    <name evidence="1" type="ORF">GCM10022288_22890</name>
</gene>
<proteinExistence type="predicted"/>
<reference evidence="2" key="1">
    <citation type="journal article" date="2019" name="Int. J. Syst. Evol. Microbiol.">
        <title>The Global Catalogue of Microorganisms (GCM) 10K type strain sequencing project: providing services to taxonomists for standard genome sequencing and annotation.</title>
        <authorList>
            <consortium name="The Broad Institute Genomics Platform"/>
            <consortium name="The Broad Institute Genome Sequencing Center for Infectious Disease"/>
            <person name="Wu L."/>
            <person name="Ma J."/>
        </authorList>
    </citation>
    <scope>NUCLEOTIDE SEQUENCE [LARGE SCALE GENOMIC DNA]</scope>
    <source>
        <strain evidence="2">JCM 17593</strain>
    </source>
</reference>
<evidence type="ECO:0000313" key="2">
    <source>
        <dbReference type="Proteomes" id="UP001500213"/>
    </source>
</evidence>
<protein>
    <submittedName>
        <fullName evidence="1">Class I mannose-6-phosphate isomerase</fullName>
    </submittedName>
</protein>
<dbReference type="InterPro" id="IPR011051">
    <property type="entry name" value="RmlC_Cupin_sf"/>
</dbReference>
<organism evidence="1 2">
    <name type="scientific">Gryllotalpicola kribbensis</name>
    <dbReference type="NCBI Taxonomy" id="993084"/>
    <lineage>
        <taxon>Bacteria</taxon>
        <taxon>Bacillati</taxon>
        <taxon>Actinomycetota</taxon>
        <taxon>Actinomycetes</taxon>
        <taxon>Micrococcales</taxon>
        <taxon>Microbacteriaceae</taxon>
        <taxon>Gryllotalpicola</taxon>
    </lineage>
</organism>
<dbReference type="Proteomes" id="UP001500213">
    <property type="component" value="Unassembled WGS sequence"/>
</dbReference>
<dbReference type="InterPro" id="IPR014710">
    <property type="entry name" value="RmlC-like_jellyroll"/>
</dbReference>
<dbReference type="GO" id="GO:0016853">
    <property type="term" value="F:isomerase activity"/>
    <property type="evidence" value="ECO:0007669"/>
    <property type="project" value="UniProtKB-KW"/>
</dbReference>
<dbReference type="EMBL" id="BAABBX010000015">
    <property type="protein sequence ID" value="GAA4191688.1"/>
    <property type="molecule type" value="Genomic_DNA"/>
</dbReference>
<keyword evidence="1" id="KW-0413">Isomerase</keyword>
<dbReference type="Gene3D" id="2.60.120.10">
    <property type="entry name" value="Jelly Rolls"/>
    <property type="match status" value="1"/>
</dbReference>
<name>A0ABP8AWC4_9MICO</name>
<sequence>MVAKGLCTGRHPIELSANLPAARPYRGGSGIGAFRRLPIPDEYRPEDFLASTTEVFSGGGVGLTVLPDGRTLREAIADDAESWLGPDHVAQWGADPQLLVKLLHTGERLFVHYHPDAEFARARLGRSRGKTEAWVVLDAPDDGYALLGFARDMTLEQLTGWVAEQRLDELTGALNRVPLRRGDTLLVPAGIPHAIGPGITLVELQEPVDVSILLEYRSFGLDEHTAWLGLDLAAALSGLELGGYDATALDRLKGRPSQGSAFPASADPLFHAELVESDGEGATVHGYAVVIVTAGQGELGPLAVRRGSCVLVPFGAGELALTGRLRALICRPGCSPASAAAASAPATG</sequence>
<dbReference type="SUPFAM" id="SSF51182">
    <property type="entry name" value="RmlC-like cupins"/>
    <property type="match status" value="1"/>
</dbReference>
<accession>A0ABP8AWC4</accession>
<comment type="caution">
    <text evidence="1">The sequence shown here is derived from an EMBL/GenBank/DDBJ whole genome shotgun (WGS) entry which is preliminary data.</text>
</comment>
<dbReference type="CDD" id="cd07010">
    <property type="entry name" value="cupin_PMI_type_I_N_bac"/>
    <property type="match status" value="1"/>
</dbReference>
<evidence type="ECO:0000313" key="1">
    <source>
        <dbReference type="EMBL" id="GAA4191688.1"/>
    </source>
</evidence>
<keyword evidence="2" id="KW-1185">Reference proteome</keyword>